<dbReference type="OrthoDB" id="8392384at2"/>
<reference evidence="4 5" key="1">
    <citation type="submission" date="2019-06" db="EMBL/GenBank/DDBJ databases">
        <title>Draft genome of Aliikangiella marina GYP-15.</title>
        <authorList>
            <person name="Wang G."/>
        </authorList>
    </citation>
    <scope>NUCLEOTIDE SEQUENCE [LARGE SCALE GENOMIC DNA]</scope>
    <source>
        <strain evidence="4 5">GYP-15</strain>
    </source>
</reference>
<evidence type="ECO:0000313" key="5">
    <source>
        <dbReference type="Proteomes" id="UP000317839"/>
    </source>
</evidence>
<dbReference type="Gene3D" id="2.60.40.10">
    <property type="entry name" value="Immunoglobulins"/>
    <property type="match status" value="1"/>
</dbReference>
<keyword evidence="5" id="KW-1185">Reference proteome</keyword>
<dbReference type="PANTHER" id="PTHR15462:SF19">
    <property type="entry name" value="PEPTIDASE S1 DOMAIN-CONTAINING PROTEIN"/>
    <property type="match status" value="1"/>
</dbReference>
<dbReference type="GO" id="GO:0004252">
    <property type="term" value="F:serine-type endopeptidase activity"/>
    <property type="evidence" value="ECO:0007669"/>
    <property type="project" value="InterPro"/>
</dbReference>
<feature type="region of interest" description="Disordered" evidence="2">
    <location>
        <begin position="77"/>
        <end position="110"/>
    </location>
</feature>
<evidence type="ECO:0000313" key="4">
    <source>
        <dbReference type="EMBL" id="TQV77120.1"/>
    </source>
</evidence>
<dbReference type="PROSITE" id="PS00134">
    <property type="entry name" value="TRYPSIN_HIS"/>
    <property type="match status" value="1"/>
</dbReference>
<feature type="chain" id="PRO_5021827857" description="Trypsin-like serine protease" evidence="3">
    <location>
        <begin position="27"/>
        <end position="477"/>
    </location>
</feature>
<dbReference type="EMBL" id="VIKR01000001">
    <property type="protein sequence ID" value="TQV77120.1"/>
    <property type="molecule type" value="Genomic_DNA"/>
</dbReference>
<dbReference type="InterPro" id="IPR043504">
    <property type="entry name" value="Peptidase_S1_PA_chymotrypsin"/>
</dbReference>
<sequence length="477" mass="50171">MKKRKTLKVLLAGLLAAPMCLTLANAAPSDKNKKIFDYWTPERINSAIPRDMVKDNQGYGYIRRKDGSLIPHGHQRLTQISTPQPSPKAKPGGGDNEGPSISQIEPGNGATIGASQRFAANVTDASGVKTVSIVINFPDGSNQSFAASNSGGSVWETTLSGFTEGTGWSWQVEAKDNTKGKGNTTTSASWDFTVDTGGGGDPGGNVITNSPWTDGGLVQQTAGRLLYEMPSNNRRKRWNAYVCSGTVATDGTSGRSIIITAAHCVYDDASKAFARNVLFIPNQNDTTGTGTDSNCSNDPVGCWTPSFGVVDVNWTTRTFPDNIPWDYAYYVVSDNGAHSGTNVGSDSLDTEVGSMNVDFSNPNQGSFTHALGYSYSDDPNFMYCAEDMGTEGTDNWWLPNCGLSGGSSGGPWVQPLSNGNGPIISVNSWGYTTSPGMAGPILSGTSASCVFNAAQATSFNAVPSSDGDQGVAVNCGN</sequence>
<dbReference type="GO" id="GO:0006508">
    <property type="term" value="P:proteolysis"/>
    <property type="evidence" value="ECO:0007669"/>
    <property type="project" value="InterPro"/>
</dbReference>
<evidence type="ECO:0008006" key="6">
    <source>
        <dbReference type="Google" id="ProtNLM"/>
    </source>
</evidence>
<evidence type="ECO:0000256" key="1">
    <source>
        <dbReference type="ARBA" id="ARBA00022729"/>
    </source>
</evidence>
<proteinExistence type="predicted"/>
<dbReference type="PANTHER" id="PTHR15462">
    <property type="entry name" value="SERINE PROTEASE"/>
    <property type="match status" value="1"/>
</dbReference>
<dbReference type="InterPro" id="IPR018114">
    <property type="entry name" value="TRYPSIN_HIS"/>
</dbReference>
<dbReference type="InterPro" id="IPR013783">
    <property type="entry name" value="Ig-like_fold"/>
</dbReference>
<dbReference type="Proteomes" id="UP000317839">
    <property type="component" value="Unassembled WGS sequence"/>
</dbReference>
<dbReference type="AlphaFoldDB" id="A0A545TIR9"/>
<organism evidence="4 5">
    <name type="scientific">Aliikangiella marina</name>
    <dbReference type="NCBI Taxonomy" id="1712262"/>
    <lineage>
        <taxon>Bacteria</taxon>
        <taxon>Pseudomonadati</taxon>
        <taxon>Pseudomonadota</taxon>
        <taxon>Gammaproteobacteria</taxon>
        <taxon>Oceanospirillales</taxon>
        <taxon>Pleioneaceae</taxon>
        <taxon>Aliikangiella</taxon>
    </lineage>
</organism>
<dbReference type="InterPro" id="IPR009003">
    <property type="entry name" value="Peptidase_S1_PA"/>
</dbReference>
<feature type="signal peptide" evidence="3">
    <location>
        <begin position="1"/>
        <end position="26"/>
    </location>
</feature>
<protein>
    <recommendedName>
        <fullName evidence="6">Trypsin-like serine protease</fullName>
    </recommendedName>
</protein>
<evidence type="ECO:0000256" key="2">
    <source>
        <dbReference type="SAM" id="MobiDB-lite"/>
    </source>
</evidence>
<dbReference type="InterPro" id="IPR050966">
    <property type="entry name" value="Glutamyl_endopeptidase"/>
</dbReference>
<keyword evidence="1 3" id="KW-0732">Signal</keyword>
<gene>
    <name evidence="4" type="ORF">FLL45_03995</name>
</gene>
<dbReference type="RefSeq" id="WP_142888480.1">
    <property type="nucleotide sequence ID" value="NZ_VIKR01000001.1"/>
</dbReference>
<accession>A0A545TIR9</accession>
<dbReference type="SUPFAM" id="SSF50494">
    <property type="entry name" value="Trypsin-like serine proteases"/>
    <property type="match status" value="1"/>
</dbReference>
<name>A0A545TIR9_9GAMM</name>
<dbReference type="Gene3D" id="2.40.10.10">
    <property type="entry name" value="Trypsin-like serine proteases"/>
    <property type="match status" value="2"/>
</dbReference>
<comment type="caution">
    <text evidence="4">The sequence shown here is derived from an EMBL/GenBank/DDBJ whole genome shotgun (WGS) entry which is preliminary data.</text>
</comment>
<evidence type="ECO:0000256" key="3">
    <source>
        <dbReference type="SAM" id="SignalP"/>
    </source>
</evidence>